<dbReference type="PANTHER" id="PTHR43280:SF2">
    <property type="entry name" value="HTH-TYPE TRANSCRIPTIONAL REGULATOR EXSA"/>
    <property type="match status" value="1"/>
</dbReference>
<dbReference type="PROSITE" id="PS50110">
    <property type="entry name" value="RESPONSE_REGULATORY"/>
    <property type="match status" value="1"/>
</dbReference>
<gene>
    <name evidence="8" type="ORF">ACFPPD_16255</name>
</gene>
<dbReference type="InterPro" id="IPR018062">
    <property type="entry name" value="HTH_AraC-typ_CS"/>
</dbReference>
<keyword evidence="1" id="KW-0805">Transcription regulation</keyword>
<name>A0ABW0LY91_9BACL</name>
<dbReference type="SUPFAM" id="SSF46689">
    <property type="entry name" value="Homeodomain-like"/>
    <property type="match status" value="2"/>
</dbReference>
<dbReference type="CDD" id="cd17536">
    <property type="entry name" value="REC_YesN-like"/>
    <property type="match status" value="1"/>
</dbReference>
<keyword evidence="3" id="KW-0804">Transcription</keyword>
<dbReference type="InterPro" id="IPR011006">
    <property type="entry name" value="CheY-like_superfamily"/>
</dbReference>
<feature type="domain" description="HTH araC/xylS-type" evidence="6">
    <location>
        <begin position="444"/>
        <end position="542"/>
    </location>
</feature>
<dbReference type="Gene3D" id="3.40.50.2300">
    <property type="match status" value="1"/>
</dbReference>
<evidence type="ECO:0000256" key="1">
    <source>
        <dbReference type="ARBA" id="ARBA00023015"/>
    </source>
</evidence>
<organism evidence="8 9">
    <name type="scientific">Cohnella suwonensis</name>
    <dbReference type="NCBI Taxonomy" id="696072"/>
    <lineage>
        <taxon>Bacteria</taxon>
        <taxon>Bacillati</taxon>
        <taxon>Bacillota</taxon>
        <taxon>Bacilli</taxon>
        <taxon>Bacillales</taxon>
        <taxon>Paenibacillaceae</taxon>
        <taxon>Cohnella</taxon>
    </lineage>
</organism>
<evidence type="ECO:0000259" key="6">
    <source>
        <dbReference type="PROSITE" id="PS01124"/>
    </source>
</evidence>
<protein>
    <submittedName>
        <fullName evidence="8">Helix-turn-helix domain-containing protein</fullName>
    </submittedName>
</protein>
<evidence type="ECO:0000313" key="8">
    <source>
        <dbReference type="EMBL" id="MFC5470260.1"/>
    </source>
</evidence>
<dbReference type="InterPro" id="IPR001789">
    <property type="entry name" value="Sig_transdc_resp-reg_receiver"/>
</dbReference>
<feature type="modified residue" description="4-aspartylphosphate" evidence="4">
    <location>
        <position position="59"/>
    </location>
</feature>
<evidence type="ECO:0000259" key="7">
    <source>
        <dbReference type="PROSITE" id="PS50110"/>
    </source>
</evidence>
<dbReference type="SMART" id="SM00448">
    <property type="entry name" value="REC"/>
    <property type="match status" value="1"/>
</dbReference>
<evidence type="ECO:0000313" key="9">
    <source>
        <dbReference type="Proteomes" id="UP001596105"/>
    </source>
</evidence>
<feature type="domain" description="Response regulatory" evidence="7">
    <location>
        <begin position="5"/>
        <end position="123"/>
    </location>
</feature>
<dbReference type="InterPro" id="IPR018060">
    <property type="entry name" value="HTH_AraC"/>
</dbReference>
<reference evidence="9" key="1">
    <citation type="journal article" date="2019" name="Int. J. Syst. Evol. Microbiol.">
        <title>The Global Catalogue of Microorganisms (GCM) 10K type strain sequencing project: providing services to taxonomists for standard genome sequencing and annotation.</title>
        <authorList>
            <consortium name="The Broad Institute Genomics Platform"/>
            <consortium name="The Broad Institute Genome Sequencing Center for Infectious Disease"/>
            <person name="Wu L."/>
            <person name="Ma J."/>
        </authorList>
    </citation>
    <scope>NUCLEOTIDE SEQUENCE [LARGE SCALE GENOMIC DNA]</scope>
    <source>
        <strain evidence="9">CCUG 57113</strain>
    </source>
</reference>
<dbReference type="PROSITE" id="PS00041">
    <property type="entry name" value="HTH_ARAC_FAMILY_1"/>
    <property type="match status" value="1"/>
</dbReference>
<dbReference type="Gene3D" id="1.10.10.60">
    <property type="entry name" value="Homeodomain-like"/>
    <property type="match status" value="2"/>
</dbReference>
<keyword evidence="9" id="KW-1185">Reference proteome</keyword>
<dbReference type="RefSeq" id="WP_209748464.1">
    <property type="nucleotide sequence ID" value="NZ_JBHSMH010000054.1"/>
</dbReference>
<dbReference type="SUPFAM" id="SSF52172">
    <property type="entry name" value="CheY-like"/>
    <property type="match status" value="1"/>
</dbReference>
<feature type="region of interest" description="Disordered" evidence="5">
    <location>
        <begin position="535"/>
        <end position="555"/>
    </location>
</feature>
<dbReference type="PROSITE" id="PS01124">
    <property type="entry name" value="HTH_ARAC_FAMILY_2"/>
    <property type="match status" value="1"/>
</dbReference>
<dbReference type="EMBL" id="JBHSMH010000054">
    <property type="protein sequence ID" value="MFC5470260.1"/>
    <property type="molecule type" value="Genomic_DNA"/>
</dbReference>
<comment type="caution">
    <text evidence="8">The sequence shown here is derived from an EMBL/GenBank/DDBJ whole genome shotgun (WGS) entry which is preliminary data.</text>
</comment>
<evidence type="ECO:0000256" key="4">
    <source>
        <dbReference type="PROSITE-ProRule" id="PRU00169"/>
    </source>
</evidence>
<dbReference type="PRINTS" id="PR00032">
    <property type="entry name" value="HTHARAC"/>
</dbReference>
<dbReference type="Pfam" id="PF00072">
    <property type="entry name" value="Response_reg"/>
    <property type="match status" value="1"/>
</dbReference>
<dbReference type="SMART" id="SM00342">
    <property type="entry name" value="HTH_ARAC"/>
    <property type="match status" value="1"/>
</dbReference>
<dbReference type="PANTHER" id="PTHR43280">
    <property type="entry name" value="ARAC-FAMILY TRANSCRIPTIONAL REGULATOR"/>
    <property type="match status" value="1"/>
</dbReference>
<keyword evidence="2" id="KW-0238">DNA-binding</keyword>
<keyword evidence="4" id="KW-0597">Phosphoprotein</keyword>
<dbReference type="Pfam" id="PF12833">
    <property type="entry name" value="HTH_18"/>
    <property type="match status" value="1"/>
</dbReference>
<dbReference type="Proteomes" id="UP001596105">
    <property type="component" value="Unassembled WGS sequence"/>
</dbReference>
<accession>A0ABW0LY91</accession>
<dbReference type="InterPro" id="IPR009057">
    <property type="entry name" value="Homeodomain-like_sf"/>
</dbReference>
<sequence>MQKIKTLIVDDEARIRRGIERLVLSCGEEWEVVATASDGMEALDCFEAAGGDIDLLITDVKMPEMDGLTLIKEAKKRYSFHPLLISGYDDFAYLQTALREGALDYLLKPVDREQFRERMEEIARIVDNGRYQKHKKGEMERGEKKLLQTKQTQTLSYIASMDIDASALGYWVDDFPKGSYVLLDARIDTMPVKTRTYKANDWKAYFYALENIMDELIGDFATSGKQGWSWRGGDSDFWLLLYRPEALSDGEAGDWDSEASRMAESVRSAIQRFTPFTVSVAYGEPIEDLYLLPEAKRQANALMNYRFLYGGNRTFGPSLEPEAGSGIADKELSAVAQKLKRAVEQGNAELADEQVKALFERLERSDSPAFLQAAVQNALVLVHSAGLESAPGIADAAPPIEEELARIGKATSLHELRVCVKQATDAVVGHIVRSRESGNAKPVEQAKAWIKVYLDQEITIKKIADQVFMNPTYFSEVFKLQTGETVLDYLTRQRMDRAKALLEDPRPKLQEVSVKVGYQDVKYFSKLFKQWTGQTPSKYRERVHGGGDLNNGNEQ</sequence>
<evidence type="ECO:0000256" key="2">
    <source>
        <dbReference type="ARBA" id="ARBA00023125"/>
    </source>
</evidence>
<evidence type="ECO:0000256" key="3">
    <source>
        <dbReference type="ARBA" id="ARBA00023163"/>
    </source>
</evidence>
<dbReference type="InterPro" id="IPR020449">
    <property type="entry name" value="Tscrpt_reg_AraC-type_HTH"/>
</dbReference>
<evidence type="ECO:0000256" key="5">
    <source>
        <dbReference type="SAM" id="MobiDB-lite"/>
    </source>
</evidence>
<proteinExistence type="predicted"/>